<accession>A0A1A9ZUQ9</accession>
<dbReference type="EnsemblMetazoa" id="GPAI025679-RA">
    <property type="protein sequence ID" value="GPAI025679-PA"/>
    <property type="gene ID" value="GPAI025679"/>
</dbReference>
<dbReference type="Proteomes" id="UP000092445">
    <property type="component" value="Unassembled WGS sequence"/>
</dbReference>
<keyword evidence="1" id="KW-0472">Membrane</keyword>
<evidence type="ECO:0000256" key="1">
    <source>
        <dbReference type="SAM" id="Phobius"/>
    </source>
</evidence>
<keyword evidence="1" id="KW-1133">Transmembrane helix</keyword>
<organism evidence="2 3">
    <name type="scientific">Glossina pallidipes</name>
    <name type="common">Tsetse fly</name>
    <dbReference type="NCBI Taxonomy" id="7398"/>
    <lineage>
        <taxon>Eukaryota</taxon>
        <taxon>Metazoa</taxon>
        <taxon>Ecdysozoa</taxon>
        <taxon>Arthropoda</taxon>
        <taxon>Hexapoda</taxon>
        <taxon>Insecta</taxon>
        <taxon>Pterygota</taxon>
        <taxon>Neoptera</taxon>
        <taxon>Endopterygota</taxon>
        <taxon>Diptera</taxon>
        <taxon>Brachycera</taxon>
        <taxon>Muscomorpha</taxon>
        <taxon>Hippoboscoidea</taxon>
        <taxon>Glossinidae</taxon>
        <taxon>Glossina</taxon>
    </lineage>
</organism>
<feature type="transmembrane region" description="Helical" evidence="1">
    <location>
        <begin position="52"/>
        <end position="74"/>
    </location>
</feature>
<evidence type="ECO:0000313" key="3">
    <source>
        <dbReference type="Proteomes" id="UP000092445"/>
    </source>
</evidence>
<name>A0A1A9ZUQ9_GLOPL</name>
<dbReference type="AlphaFoldDB" id="A0A1A9ZUQ9"/>
<keyword evidence="1" id="KW-0812">Transmembrane</keyword>
<protein>
    <submittedName>
        <fullName evidence="2">Uncharacterized protein</fullName>
    </submittedName>
</protein>
<keyword evidence="3" id="KW-1185">Reference proteome</keyword>
<evidence type="ECO:0000313" key="2">
    <source>
        <dbReference type="EnsemblMetazoa" id="GPAI025679-PA"/>
    </source>
</evidence>
<sequence>MLIKSDITNEIYEFYNDLKKIVFPICKTTNKVVVAAAAKLLKDSKLRPIKNCYDVVILCAFHCDAFIVVLYLGLDVPLFRTAAAWLLKHQSLAAFCCHRKDLAAMQ</sequence>
<dbReference type="VEuPathDB" id="VectorBase:GPAI025679"/>
<proteinExistence type="predicted"/>
<reference evidence="2" key="2">
    <citation type="submission" date="2020-05" db="UniProtKB">
        <authorList>
            <consortium name="EnsemblMetazoa"/>
        </authorList>
    </citation>
    <scope>IDENTIFICATION</scope>
    <source>
        <strain evidence="2">IAEA</strain>
    </source>
</reference>
<reference evidence="3" key="1">
    <citation type="submission" date="2014-03" db="EMBL/GenBank/DDBJ databases">
        <authorList>
            <person name="Aksoy S."/>
            <person name="Warren W."/>
            <person name="Wilson R.K."/>
        </authorList>
    </citation>
    <scope>NUCLEOTIDE SEQUENCE [LARGE SCALE GENOMIC DNA]</scope>
    <source>
        <strain evidence="3">IAEA</strain>
    </source>
</reference>